<dbReference type="RefSeq" id="WP_088260744.1">
    <property type="nucleotide sequence ID" value="NZ_NIDE01000020.1"/>
</dbReference>
<feature type="signal peptide" evidence="1">
    <location>
        <begin position="1"/>
        <end position="20"/>
    </location>
</feature>
<feature type="chain" id="PRO_5012375278" evidence="1">
    <location>
        <begin position="21"/>
        <end position="341"/>
    </location>
</feature>
<proteinExistence type="predicted"/>
<accession>A0A225DEB9</accession>
<dbReference type="EMBL" id="NIDE01000020">
    <property type="protein sequence ID" value="OWK34467.1"/>
    <property type="molecule type" value="Genomic_DNA"/>
</dbReference>
<sequence>MMPRYSCPALFALCATAALASAQTPGFKVTEDADRIRVTGAALDFTVRKTGYVSGIEAGSLHDIKTGFHDRGFGLDIVDWVMEPGSDEAYRDRLPGDLPYLFDNLYHGKRPKRCIEGPQICTKAKVLTPKVIAGADFVAVKQDYTYTLAAPGKRAGSKWEQTIVFPAGKRYFLSADKVTTANTSDALFLRTDLPGHIKHNGGDAFSEVYLSYLGKIPASEFAKNFAPDEKFLYTREAGKVPQRMIRAYQTRDPKTGAAGPWLAGMTLDPAAVSEGWCHQRGYVCMIQEIGGQPVKAGDTFGAAYVIGFFDSIEEMNKVYDEYAGHRGLTVDEKGWKLTKIP</sequence>
<keyword evidence="1" id="KW-0732">Signal</keyword>
<protein>
    <submittedName>
        <fullName evidence="2">Uncharacterized protein</fullName>
    </submittedName>
</protein>
<evidence type="ECO:0000313" key="3">
    <source>
        <dbReference type="Proteomes" id="UP000214646"/>
    </source>
</evidence>
<evidence type="ECO:0000256" key="1">
    <source>
        <dbReference type="SAM" id="SignalP"/>
    </source>
</evidence>
<reference evidence="3" key="1">
    <citation type="submission" date="2017-06" db="EMBL/GenBank/DDBJ databases">
        <title>Genome analysis of Fimbriiglobus ruber SP5, the first member of the order Planctomycetales with confirmed chitinolytic capability.</title>
        <authorList>
            <person name="Ravin N.V."/>
            <person name="Rakitin A.L."/>
            <person name="Ivanova A.A."/>
            <person name="Beletsky A.V."/>
            <person name="Kulichevskaya I.S."/>
            <person name="Mardanov A.V."/>
            <person name="Dedysh S.N."/>
        </authorList>
    </citation>
    <scope>NUCLEOTIDE SEQUENCE [LARGE SCALE GENOMIC DNA]</scope>
    <source>
        <strain evidence="3">SP5</strain>
    </source>
</reference>
<keyword evidence="3" id="KW-1185">Reference proteome</keyword>
<name>A0A225DEB9_9BACT</name>
<gene>
    <name evidence="2" type="ORF">FRUB_10438</name>
</gene>
<organism evidence="2 3">
    <name type="scientific">Fimbriiglobus ruber</name>
    <dbReference type="NCBI Taxonomy" id="1908690"/>
    <lineage>
        <taxon>Bacteria</taxon>
        <taxon>Pseudomonadati</taxon>
        <taxon>Planctomycetota</taxon>
        <taxon>Planctomycetia</taxon>
        <taxon>Gemmatales</taxon>
        <taxon>Gemmataceae</taxon>
        <taxon>Fimbriiglobus</taxon>
    </lineage>
</organism>
<comment type="caution">
    <text evidence="2">The sequence shown here is derived from an EMBL/GenBank/DDBJ whole genome shotgun (WGS) entry which is preliminary data.</text>
</comment>
<dbReference type="AlphaFoldDB" id="A0A225DEB9"/>
<evidence type="ECO:0000313" key="2">
    <source>
        <dbReference type="EMBL" id="OWK34467.1"/>
    </source>
</evidence>
<dbReference type="Proteomes" id="UP000214646">
    <property type="component" value="Unassembled WGS sequence"/>
</dbReference>